<feature type="transmembrane region" description="Helical" evidence="2">
    <location>
        <begin position="54"/>
        <end position="72"/>
    </location>
</feature>
<accession>A0A6A4PTB3</accession>
<protein>
    <submittedName>
        <fullName evidence="3">Uncharacterized protein</fullName>
    </submittedName>
</protein>
<dbReference type="AlphaFoldDB" id="A0A6A4PTB3"/>
<feature type="region of interest" description="Disordered" evidence="1">
    <location>
        <begin position="508"/>
        <end position="529"/>
    </location>
</feature>
<feature type="compositionally biased region" description="Pro residues" evidence="1">
    <location>
        <begin position="408"/>
        <end position="418"/>
    </location>
</feature>
<reference evidence="4" key="1">
    <citation type="journal article" date="2020" name="Nat. Commun.">
        <title>Genome sequence of the cluster root forming white lupin.</title>
        <authorList>
            <person name="Hufnagel B."/>
            <person name="Marques A."/>
            <person name="Soriano A."/>
            <person name="Marques L."/>
            <person name="Divol F."/>
            <person name="Doumas P."/>
            <person name="Sallet E."/>
            <person name="Mancinotti D."/>
            <person name="Carrere S."/>
            <person name="Marande W."/>
            <person name="Arribat S."/>
            <person name="Keller J."/>
            <person name="Huneau C."/>
            <person name="Blein T."/>
            <person name="Aime D."/>
            <person name="Laguerre M."/>
            <person name="Taylor J."/>
            <person name="Schubert V."/>
            <person name="Nelson M."/>
            <person name="Geu-Flores F."/>
            <person name="Crespi M."/>
            <person name="Gallardo-Guerrero K."/>
            <person name="Delaux P.-M."/>
            <person name="Salse J."/>
            <person name="Berges H."/>
            <person name="Guyot R."/>
            <person name="Gouzy J."/>
            <person name="Peret B."/>
        </authorList>
    </citation>
    <scope>NUCLEOTIDE SEQUENCE [LARGE SCALE GENOMIC DNA]</scope>
    <source>
        <strain evidence="4">cv. Amiga</strain>
    </source>
</reference>
<feature type="compositionally biased region" description="Polar residues" evidence="1">
    <location>
        <begin position="419"/>
        <end position="431"/>
    </location>
</feature>
<keyword evidence="4" id="KW-1185">Reference proteome</keyword>
<proteinExistence type="predicted"/>
<keyword evidence="2" id="KW-0472">Membrane</keyword>
<feature type="compositionally biased region" description="Pro residues" evidence="1">
    <location>
        <begin position="263"/>
        <end position="283"/>
    </location>
</feature>
<dbReference type="PANTHER" id="PTHR33098">
    <property type="entry name" value="COTTON FIBER (DUF761)"/>
    <property type="match status" value="1"/>
</dbReference>
<gene>
    <name evidence="3" type="ORF">Lalb_Chr11g0074441</name>
</gene>
<keyword evidence="2" id="KW-0812">Transmembrane</keyword>
<evidence type="ECO:0000256" key="1">
    <source>
        <dbReference type="SAM" id="MobiDB-lite"/>
    </source>
</evidence>
<evidence type="ECO:0000256" key="2">
    <source>
        <dbReference type="SAM" id="Phobius"/>
    </source>
</evidence>
<feature type="region of interest" description="Disordered" evidence="1">
    <location>
        <begin position="259"/>
        <end position="462"/>
    </location>
</feature>
<keyword evidence="2" id="KW-1133">Transmembrane helix</keyword>
<feature type="compositionally biased region" description="Basic and acidic residues" evidence="1">
    <location>
        <begin position="357"/>
        <end position="368"/>
    </location>
</feature>
<dbReference type="EMBL" id="WOCE01000011">
    <property type="protein sequence ID" value="KAE9604689.1"/>
    <property type="molecule type" value="Genomic_DNA"/>
</dbReference>
<feature type="transmembrane region" description="Helical" evidence="2">
    <location>
        <begin position="12"/>
        <end position="33"/>
    </location>
</feature>
<dbReference type="OrthoDB" id="1929225at2759"/>
<comment type="caution">
    <text evidence="3">The sequence shown here is derived from an EMBL/GenBank/DDBJ whole genome shotgun (WGS) entry which is preliminary data.</text>
</comment>
<dbReference type="PANTHER" id="PTHR33098:SF71">
    <property type="entry name" value="HYDROXYPROLINE-RICH GLYCOPROTEIN FAMILY PROTEIN"/>
    <property type="match status" value="1"/>
</dbReference>
<organism evidence="3 4">
    <name type="scientific">Lupinus albus</name>
    <name type="common">White lupine</name>
    <name type="synonym">Lupinus termis</name>
    <dbReference type="NCBI Taxonomy" id="3870"/>
    <lineage>
        <taxon>Eukaryota</taxon>
        <taxon>Viridiplantae</taxon>
        <taxon>Streptophyta</taxon>
        <taxon>Embryophyta</taxon>
        <taxon>Tracheophyta</taxon>
        <taxon>Spermatophyta</taxon>
        <taxon>Magnoliopsida</taxon>
        <taxon>eudicotyledons</taxon>
        <taxon>Gunneridae</taxon>
        <taxon>Pentapetalae</taxon>
        <taxon>rosids</taxon>
        <taxon>fabids</taxon>
        <taxon>Fabales</taxon>
        <taxon>Fabaceae</taxon>
        <taxon>Papilionoideae</taxon>
        <taxon>50 kb inversion clade</taxon>
        <taxon>genistoids sensu lato</taxon>
        <taxon>core genistoids</taxon>
        <taxon>Genisteae</taxon>
        <taxon>Lupinus</taxon>
    </lineage>
</organism>
<dbReference type="Proteomes" id="UP000447434">
    <property type="component" value="Chromosome 11"/>
</dbReference>
<feature type="compositionally biased region" description="Pro residues" evidence="1">
    <location>
        <begin position="432"/>
        <end position="444"/>
    </location>
</feature>
<feature type="compositionally biased region" description="Basic residues" evidence="1">
    <location>
        <begin position="393"/>
        <end position="405"/>
    </location>
</feature>
<sequence>MPPHRETSPPFISPPLLIILFPIIICILLFLTVPPLLSATFHILRPTSVVKNSWDSLNILLVVLAILFGVFAKPNNDDNQSPLPRQHKNINDAVQRNKVNYNTASSEGDGGGYVSNQWFEFSEEKNLSIRSPATGVTRLRRTSSSYPDLRSLETGDDRYKFRFFDDFEIDKFRSTPVRDEVNVVVDQRKRLPEAEEFEEDRDCYKFRFVNDFEVDKFRSPPVRDQVPAVMDYHKRLPEDNEFQEDRVKVIHVDTFEVHSSFTTPPPQQSSPAPPDPPPPPPLQQPLRRPRRTQREMDSGNEITEITRINQTPPPPPSPSVKTRSEHKRRKSNVKREIALVWASVLSNQRKRKKKQRTKSDHIHHDDNVNKLTTNTITPPPPPPPPPHSVFHSLFRKGSGKNKKIHSVPTPPPPPPPPLTSSRRWSKRSSQIPPQPAPPPPPPPKEPNRRRNSGRPPLPNKVFNYNDEILNNSGNQSPMIPVPPPPPPFKMAAMKFSIRGDFVKIRSNQSSLCSSPERENIDESETTTTTTVTTANENGDVGIPIFCPSPDVNVKAATFIAELKGKWKLEKINSMKEKDNANGS</sequence>
<evidence type="ECO:0000313" key="4">
    <source>
        <dbReference type="Proteomes" id="UP000447434"/>
    </source>
</evidence>
<evidence type="ECO:0000313" key="3">
    <source>
        <dbReference type="EMBL" id="KAE9604689.1"/>
    </source>
</evidence>
<feature type="compositionally biased region" description="Pro residues" evidence="1">
    <location>
        <begin position="377"/>
        <end position="387"/>
    </location>
</feature>
<name>A0A6A4PTB3_LUPAL</name>
<feature type="compositionally biased region" description="Polar residues" evidence="1">
    <location>
        <begin position="300"/>
        <end position="310"/>
    </location>
</feature>